<dbReference type="EMBL" id="JAFKCS010000023">
    <property type="protein sequence ID" value="MBN7821795.1"/>
    <property type="molecule type" value="Genomic_DNA"/>
</dbReference>
<evidence type="ECO:0008006" key="3">
    <source>
        <dbReference type="Google" id="ProtNLM"/>
    </source>
</evidence>
<evidence type="ECO:0000313" key="1">
    <source>
        <dbReference type="EMBL" id="MBN7821795.1"/>
    </source>
</evidence>
<gene>
    <name evidence="1" type="ORF">J0A65_18140</name>
</gene>
<accession>A0ABS3CXF3</accession>
<reference evidence="1 2" key="1">
    <citation type="submission" date="2021-03" db="EMBL/GenBank/DDBJ databases">
        <title>novel species isolated from a fishpond in China.</title>
        <authorList>
            <person name="Lu H."/>
            <person name="Cai Z."/>
        </authorList>
    </citation>
    <scope>NUCLEOTIDE SEQUENCE [LARGE SCALE GENOMIC DNA]</scope>
    <source>
        <strain evidence="1 2">Y57</strain>
    </source>
</reference>
<organism evidence="1 2">
    <name type="scientific">Bowmanella yangjiangensis</name>
    <dbReference type="NCBI Taxonomy" id="2811230"/>
    <lineage>
        <taxon>Bacteria</taxon>
        <taxon>Pseudomonadati</taxon>
        <taxon>Pseudomonadota</taxon>
        <taxon>Gammaproteobacteria</taxon>
        <taxon>Alteromonadales</taxon>
        <taxon>Alteromonadaceae</taxon>
        <taxon>Bowmanella</taxon>
    </lineage>
</organism>
<keyword evidence="2" id="KW-1185">Reference proteome</keyword>
<name>A0ABS3CXF3_9ALTE</name>
<sequence>MKYQAIIPVLLASVSMGCTSNDAPCERILEVKQQEQQCAEWRKIMMDKEHPQQALTAKKRYEEACLEIRYYRDQYDTICKGDERAIGEPRKREEEQN</sequence>
<proteinExistence type="predicted"/>
<protein>
    <recommendedName>
        <fullName evidence="3">Lipoprotein</fullName>
    </recommendedName>
</protein>
<evidence type="ECO:0000313" key="2">
    <source>
        <dbReference type="Proteomes" id="UP000663992"/>
    </source>
</evidence>
<dbReference type="Proteomes" id="UP000663992">
    <property type="component" value="Unassembled WGS sequence"/>
</dbReference>
<comment type="caution">
    <text evidence="1">The sequence shown here is derived from an EMBL/GenBank/DDBJ whole genome shotgun (WGS) entry which is preliminary data.</text>
</comment>
<dbReference type="RefSeq" id="WP_206595760.1">
    <property type="nucleotide sequence ID" value="NZ_JAFKCS010000023.1"/>
</dbReference>
<dbReference type="PROSITE" id="PS51257">
    <property type="entry name" value="PROKAR_LIPOPROTEIN"/>
    <property type="match status" value="1"/>
</dbReference>